<dbReference type="CDD" id="cd00051">
    <property type="entry name" value="EFh"/>
    <property type="match status" value="1"/>
</dbReference>
<keyword evidence="9" id="KW-0809">Transit peptide</keyword>
<gene>
    <name evidence="16" type="ORF">OSTQU699_LOCUS1011</name>
</gene>
<accession>A0A8S1IL67</accession>
<dbReference type="InterPro" id="IPR002048">
    <property type="entry name" value="EF_hand_dom"/>
</dbReference>
<keyword evidence="8" id="KW-0106">Calcium</keyword>
<dbReference type="GO" id="GO:1990246">
    <property type="term" value="C:uniplex complex"/>
    <property type="evidence" value="ECO:0007669"/>
    <property type="project" value="TreeGrafter"/>
</dbReference>
<dbReference type="SUPFAM" id="SSF47473">
    <property type="entry name" value="EF-hand"/>
    <property type="match status" value="1"/>
</dbReference>
<evidence type="ECO:0000256" key="9">
    <source>
        <dbReference type="ARBA" id="ARBA00022946"/>
    </source>
</evidence>
<dbReference type="EMBL" id="CAJHUC010000373">
    <property type="protein sequence ID" value="CAD7695650.1"/>
    <property type="molecule type" value="Genomic_DNA"/>
</dbReference>
<evidence type="ECO:0000256" key="3">
    <source>
        <dbReference type="ARBA" id="ARBA00022448"/>
    </source>
</evidence>
<dbReference type="GO" id="GO:0051560">
    <property type="term" value="P:mitochondrial calcium ion homeostasis"/>
    <property type="evidence" value="ECO:0007669"/>
    <property type="project" value="TreeGrafter"/>
</dbReference>
<keyword evidence="4" id="KW-0109">Calcium transport</keyword>
<sequence>MRAAASAGRWRSRWPTILRMLGGAATPATPIRSAPAGGEDAIDAPSRLALLGLLAGLGAIVGGVASADAAESVDPGMTTSGATPSEAWNLIKLETRKRTFFKYEKRVRTLSTPEKVFEYFSSTTVDGVKYMTHFDLLRSLVAVYPPEGTTLERAGSLLGERAPVPVCPTRQHTDFFALFDFSGDNLISFTEYLLMLTLVSIPLRDVELVFDIVDADNSGDVDHNEFNKIVDQMQNMSRQAKSSRGGMRTGLTVGDNKINGRRPSDLEGV</sequence>
<proteinExistence type="inferred from homology"/>
<protein>
    <recommendedName>
        <fullName evidence="15">EF-hand domain-containing protein</fullName>
    </recommendedName>
</protein>
<dbReference type="InterPro" id="IPR018247">
    <property type="entry name" value="EF_Hand_1_Ca_BS"/>
</dbReference>
<name>A0A8S1IL67_9CHLO</name>
<dbReference type="Proteomes" id="UP000708148">
    <property type="component" value="Unassembled WGS sequence"/>
</dbReference>
<evidence type="ECO:0000256" key="10">
    <source>
        <dbReference type="ARBA" id="ARBA00023065"/>
    </source>
</evidence>
<keyword evidence="3" id="KW-0813">Transport</keyword>
<dbReference type="InterPro" id="IPR039800">
    <property type="entry name" value="MICU1/2/3"/>
</dbReference>
<comment type="similarity">
    <text evidence="13">Belongs to the MICU1 family. MICU1 subfamily.</text>
</comment>
<keyword evidence="12" id="KW-0472">Membrane</keyword>
<keyword evidence="10" id="KW-0406">Ion transport</keyword>
<keyword evidence="6" id="KW-0677">Repeat</keyword>
<comment type="subcellular location">
    <subcellularLocation>
        <location evidence="1">Mitochondrion inner membrane</location>
    </subcellularLocation>
    <subcellularLocation>
        <location evidence="2">Mitochondrion intermembrane space</location>
    </subcellularLocation>
</comment>
<evidence type="ECO:0000256" key="6">
    <source>
        <dbReference type="ARBA" id="ARBA00022737"/>
    </source>
</evidence>
<dbReference type="PROSITE" id="PS50222">
    <property type="entry name" value="EF_HAND_2"/>
    <property type="match status" value="1"/>
</dbReference>
<evidence type="ECO:0000313" key="17">
    <source>
        <dbReference type="Proteomes" id="UP000708148"/>
    </source>
</evidence>
<dbReference type="InterPro" id="IPR011992">
    <property type="entry name" value="EF-hand-dom_pair"/>
</dbReference>
<dbReference type="SMART" id="SM00054">
    <property type="entry name" value="EFh"/>
    <property type="match status" value="2"/>
</dbReference>
<evidence type="ECO:0000256" key="1">
    <source>
        <dbReference type="ARBA" id="ARBA00004273"/>
    </source>
</evidence>
<evidence type="ECO:0000256" key="8">
    <source>
        <dbReference type="ARBA" id="ARBA00022837"/>
    </source>
</evidence>
<organism evidence="16 17">
    <name type="scientific">Ostreobium quekettii</name>
    <dbReference type="NCBI Taxonomy" id="121088"/>
    <lineage>
        <taxon>Eukaryota</taxon>
        <taxon>Viridiplantae</taxon>
        <taxon>Chlorophyta</taxon>
        <taxon>core chlorophytes</taxon>
        <taxon>Ulvophyceae</taxon>
        <taxon>TCBD clade</taxon>
        <taxon>Bryopsidales</taxon>
        <taxon>Ostreobineae</taxon>
        <taxon>Ostreobiaceae</taxon>
        <taxon>Ostreobium</taxon>
    </lineage>
</organism>
<evidence type="ECO:0000313" key="16">
    <source>
        <dbReference type="EMBL" id="CAD7695650.1"/>
    </source>
</evidence>
<evidence type="ECO:0000256" key="14">
    <source>
        <dbReference type="SAM" id="MobiDB-lite"/>
    </source>
</evidence>
<evidence type="ECO:0000256" key="11">
    <source>
        <dbReference type="ARBA" id="ARBA00023128"/>
    </source>
</evidence>
<evidence type="ECO:0000259" key="15">
    <source>
        <dbReference type="PROSITE" id="PS50222"/>
    </source>
</evidence>
<evidence type="ECO:0000256" key="2">
    <source>
        <dbReference type="ARBA" id="ARBA00004569"/>
    </source>
</evidence>
<keyword evidence="5" id="KW-0479">Metal-binding</keyword>
<evidence type="ECO:0000256" key="5">
    <source>
        <dbReference type="ARBA" id="ARBA00022723"/>
    </source>
</evidence>
<reference evidence="16" key="1">
    <citation type="submission" date="2020-12" db="EMBL/GenBank/DDBJ databases">
        <authorList>
            <person name="Iha C."/>
        </authorList>
    </citation>
    <scope>NUCLEOTIDE SEQUENCE</scope>
</reference>
<keyword evidence="7" id="KW-0999">Mitochondrion inner membrane</keyword>
<dbReference type="GO" id="GO:0005509">
    <property type="term" value="F:calcium ion binding"/>
    <property type="evidence" value="ECO:0007669"/>
    <property type="project" value="InterPro"/>
</dbReference>
<feature type="region of interest" description="Disordered" evidence="14">
    <location>
        <begin position="239"/>
        <end position="269"/>
    </location>
</feature>
<dbReference type="PANTHER" id="PTHR12294:SF1">
    <property type="entry name" value="CALCIUM UPTAKE PROTEIN 1, MITOCHONDRIAL"/>
    <property type="match status" value="1"/>
</dbReference>
<evidence type="ECO:0000256" key="13">
    <source>
        <dbReference type="ARBA" id="ARBA00038333"/>
    </source>
</evidence>
<evidence type="ECO:0000256" key="12">
    <source>
        <dbReference type="ARBA" id="ARBA00023136"/>
    </source>
</evidence>
<keyword evidence="11" id="KW-0496">Mitochondrion</keyword>
<dbReference type="AlphaFoldDB" id="A0A8S1IL67"/>
<dbReference type="GO" id="GO:0005758">
    <property type="term" value="C:mitochondrial intermembrane space"/>
    <property type="evidence" value="ECO:0007669"/>
    <property type="project" value="UniProtKB-SubCell"/>
</dbReference>
<comment type="caution">
    <text evidence="16">The sequence shown here is derived from an EMBL/GenBank/DDBJ whole genome shotgun (WGS) entry which is preliminary data.</text>
</comment>
<dbReference type="PANTHER" id="PTHR12294">
    <property type="entry name" value="EF HAND DOMAIN FAMILY A1,A2-RELATED"/>
    <property type="match status" value="1"/>
</dbReference>
<evidence type="ECO:0000256" key="4">
    <source>
        <dbReference type="ARBA" id="ARBA00022568"/>
    </source>
</evidence>
<evidence type="ECO:0000256" key="7">
    <source>
        <dbReference type="ARBA" id="ARBA00022792"/>
    </source>
</evidence>
<keyword evidence="17" id="KW-1185">Reference proteome</keyword>
<dbReference type="PROSITE" id="PS00018">
    <property type="entry name" value="EF_HAND_1"/>
    <property type="match status" value="1"/>
</dbReference>
<dbReference type="OrthoDB" id="186625at2759"/>
<feature type="domain" description="EF-hand" evidence="15">
    <location>
        <begin position="201"/>
        <end position="236"/>
    </location>
</feature>
<dbReference type="Gene3D" id="1.10.238.10">
    <property type="entry name" value="EF-hand"/>
    <property type="match status" value="1"/>
</dbReference>
<dbReference type="GO" id="GO:0036444">
    <property type="term" value="P:calcium import into the mitochondrion"/>
    <property type="evidence" value="ECO:0007669"/>
    <property type="project" value="TreeGrafter"/>
</dbReference>